<feature type="compositionally biased region" description="Low complexity" evidence="1">
    <location>
        <begin position="61"/>
        <end position="85"/>
    </location>
</feature>
<gene>
    <name evidence="3" type="ORF">G3M48_000793</name>
</gene>
<feature type="compositionally biased region" description="Low complexity" evidence="1">
    <location>
        <begin position="36"/>
        <end position="47"/>
    </location>
</feature>
<feature type="compositionally biased region" description="Gly residues" evidence="1">
    <location>
        <begin position="887"/>
        <end position="905"/>
    </location>
</feature>
<organism evidence="3 4">
    <name type="scientific">Beauveria asiatica</name>
    <dbReference type="NCBI Taxonomy" id="1069075"/>
    <lineage>
        <taxon>Eukaryota</taxon>
        <taxon>Fungi</taxon>
        <taxon>Dikarya</taxon>
        <taxon>Ascomycota</taxon>
        <taxon>Pezizomycotina</taxon>
        <taxon>Sordariomycetes</taxon>
        <taxon>Hypocreomycetidae</taxon>
        <taxon>Hypocreales</taxon>
        <taxon>Cordycipitaceae</taxon>
        <taxon>Beauveria</taxon>
    </lineage>
</organism>
<dbReference type="AlphaFoldDB" id="A0AAW0S845"/>
<evidence type="ECO:0000313" key="3">
    <source>
        <dbReference type="EMBL" id="KAK8150575.1"/>
    </source>
</evidence>
<proteinExistence type="predicted"/>
<dbReference type="EMBL" id="JAAHCF010000012">
    <property type="protein sequence ID" value="KAK8150575.1"/>
    <property type="molecule type" value="Genomic_DNA"/>
</dbReference>
<dbReference type="Proteomes" id="UP001397290">
    <property type="component" value="Unassembled WGS sequence"/>
</dbReference>
<reference evidence="3 4" key="1">
    <citation type="submission" date="2020-02" db="EMBL/GenBank/DDBJ databases">
        <title>Comparative genomics of the hypocrealean fungal genus Beauvera.</title>
        <authorList>
            <person name="Showalter D.N."/>
            <person name="Bushley K.E."/>
            <person name="Rehner S.A."/>
        </authorList>
    </citation>
    <scope>NUCLEOTIDE SEQUENCE [LARGE SCALE GENOMIC DNA]</scope>
    <source>
        <strain evidence="3 4">ARSEF4384</strain>
    </source>
</reference>
<dbReference type="PANTHER" id="PTHR38795">
    <property type="entry name" value="DUF6604 DOMAIN-CONTAINING PROTEIN"/>
    <property type="match status" value="1"/>
</dbReference>
<evidence type="ECO:0000256" key="1">
    <source>
        <dbReference type="SAM" id="MobiDB-lite"/>
    </source>
</evidence>
<accession>A0AAW0S845</accession>
<feature type="domain" description="DUF6604" evidence="2">
    <location>
        <begin position="11"/>
        <end position="300"/>
    </location>
</feature>
<dbReference type="Pfam" id="PF20253">
    <property type="entry name" value="DUF6604"/>
    <property type="match status" value="1"/>
</dbReference>
<dbReference type="PANTHER" id="PTHR38795:SF1">
    <property type="entry name" value="DUF6604 DOMAIN-CONTAINING PROTEIN"/>
    <property type="match status" value="1"/>
</dbReference>
<protein>
    <recommendedName>
        <fullName evidence="2">DUF6604 domain-containing protein</fullName>
    </recommendedName>
</protein>
<sequence length="916" mass="99760">MPPSSLNGYYQQYKADTDIVAQWLELTAKEHGYQGSSSPSASNPAATRGRRKGKARKQEQAKATATATAPGQASSSAATPGAGPKTTRIIKTRDFESMATHIASCSSSSGISISIPRYFARALDRVISVRKTFSARLASNGVQISAQSDKSHSFFVEVLEKVREVLRPLLATVQVSAVSVAAEAATPETASEQSNDLLHNLFAVLEVYQTSSQFEEEQPDAVPPSPPPAPAQTAYVAEQATSAMDLVFAMTALLGDLSHLRAEIMELWTCEGTKTLDLASVSVATNTAFELARSMEEDLESLFKEVGGTHAFVTTYFRSLCKASGLDPMAKEQPGDPYNLAAYHVADHCFINTLTLVSSFTATAMPSSAAFQDYNGKFGWYDEDLGCDGTSNRQRWTQDLTAVLELMPDLSFLVSKLDCLSVVDEITRGVACQIQERRKTTPLWLAFAVQVYLDILQTFGGDDGALEMMQEESLRIKHSLLDVPDAHRRAVLRAAGLWDEDPIWAARKLAVAAGFLPKVRSPPNKFLRRNPMYCGLLVHHMRTTLHMEGLRYAAAPGALVGVVQLYHALRREGLVPDDCVWQDLKMLWRLQGNASFFVGDLPTTKEAYFSNYCLSIGTSVTHWAAAQSRRKTKNKVNVHSANRRNLKPLAHLSLAVSHRLERPGARAPWSAAAVREVLSLSLTQRFTDSRSHIEPEAKAEVEEAKLRWAALLPAGLIHQVAGMVESEWYFLTCFNFFTMHNEAWLFLERLQAGLVAGPGLGSAPPPPRGYSNAQMLPFVSGVCFAAAAGQSLDRAQTVPTSDAPLRTAAAVLQKFVREGHGRRMDDDTDREVEPHEVQALRQGLNLWHLDEKGRGVGDERCDARGPAGGNEDIDMLMSLLKVNMDMNGGGSSGGGGDSGGGGGGDLARLLQMLSRM</sequence>
<feature type="region of interest" description="Disordered" evidence="1">
    <location>
        <begin position="31"/>
        <end position="86"/>
    </location>
</feature>
<name>A0AAW0S845_9HYPO</name>
<evidence type="ECO:0000313" key="4">
    <source>
        <dbReference type="Proteomes" id="UP001397290"/>
    </source>
</evidence>
<evidence type="ECO:0000259" key="2">
    <source>
        <dbReference type="Pfam" id="PF20253"/>
    </source>
</evidence>
<comment type="caution">
    <text evidence="3">The sequence shown here is derived from an EMBL/GenBank/DDBJ whole genome shotgun (WGS) entry which is preliminary data.</text>
</comment>
<keyword evidence="4" id="KW-1185">Reference proteome</keyword>
<dbReference type="InterPro" id="IPR046539">
    <property type="entry name" value="DUF6604"/>
</dbReference>
<feature type="region of interest" description="Disordered" evidence="1">
    <location>
        <begin position="886"/>
        <end position="906"/>
    </location>
</feature>